<dbReference type="AlphaFoldDB" id="A0AAN6PXU6"/>
<accession>A0AAN6PXU6</accession>
<keyword evidence="2" id="KW-1185">Reference proteome</keyword>
<comment type="caution">
    <text evidence="1">The sequence shown here is derived from an EMBL/GenBank/DDBJ whole genome shotgun (WGS) entry which is preliminary data.</text>
</comment>
<gene>
    <name evidence="1" type="ORF">N658DRAFT_498014</name>
</gene>
<sequence length="59" mass="6704">MSCDARYEFFLRVDGESLWGGHIGLVQGWPLSPGEEDWMKIRVSSVGPELYYELGNPEV</sequence>
<reference evidence="1" key="1">
    <citation type="journal article" date="2023" name="Mol. Phylogenet. Evol.">
        <title>Genome-scale phylogeny and comparative genomics of the fungal order Sordariales.</title>
        <authorList>
            <person name="Hensen N."/>
            <person name="Bonometti L."/>
            <person name="Westerberg I."/>
            <person name="Brannstrom I.O."/>
            <person name="Guillou S."/>
            <person name="Cros-Aarteil S."/>
            <person name="Calhoun S."/>
            <person name="Haridas S."/>
            <person name="Kuo A."/>
            <person name="Mondo S."/>
            <person name="Pangilinan J."/>
            <person name="Riley R."/>
            <person name="LaButti K."/>
            <person name="Andreopoulos B."/>
            <person name="Lipzen A."/>
            <person name="Chen C."/>
            <person name="Yan M."/>
            <person name="Daum C."/>
            <person name="Ng V."/>
            <person name="Clum A."/>
            <person name="Steindorff A."/>
            <person name="Ohm R.A."/>
            <person name="Martin F."/>
            <person name="Silar P."/>
            <person name="Natvig D.O."/>
            <person name="Lalanne C."/>
            <person name="Gautier V."/>
            <person name="Ament-Velasquez S.L."/>
            <person name="Kruys A."/>
            <person name="Hutchinson M.I."/>
            <person name="Powell A.J."/>
            <person name="Barry K."/>
            <person name="Miller A.N."/>
            <person name="Grigoriev I.V."/>
            <person name="Debuchy R."/>
            <person name="Gladieux P."/>
            <person name="Hiltunen Thoren M."/>
            <person name="Johannesson H."/>
        </authorList>
    </citation>
    <scope>NUCLEOTIDE SEQUENCE</scope>
    <source>
        <strain evidence="1">CBS 757.83</strain>
    </source>
</reference>
<evidence type="ECO:0000313" key="1">
    <source>
        <dbReference type="EMBL" id="KAK4099773.1"/>
    </source>
</evidence>
<dbReference type="Proteomes" id="UP001305647">
    <property type="component" value="Unassembled WGS sequence"/>
</dbReference>
<reference evidence="1" key="2">
    <citation type="submission" date="2023-05" db="EMBL/GenBank/DDBJ databases">
        <authorList>
            <consortium name="Lawrence Berkeley National Laboratory"/>
            <person name="Steindorff A."/>
            <person name="Hensen N."/>
            <person name="Bonometti L."/>
            <person name="Westerberg I."/>
            <person name="Brannstrom I.O."/>
            <person name="Guillou S."/>
            <person name="Cros-Aarteil S."/>
            <person name="Calhoun S."/>
            <person name="Haridas S."/>
            <person name="Kuo A."/>
            <person name="Mondo S."/>
            <person name="Pangilinan J."/>
            <person name="Riley R."/>
            <person name="Labutti K."/>
            <person name="Andreopoulos B."/>
            <person name="Lipzen A."/>
            <person name="Chen C."/>
            <person name="Yanf M."/>
            <person name="Daum C."/>
            <person name="Ng V."/>
            <person name="Clum A."/>
            <person name="Ohm R."/>
            <person name="Martin F."/>
            <person name="Silar P."/>
            <person name="Natvig D."/>
            <person name="Lalanne C."/>
            <person name="Gautier V."/>
            <person name="Ament-Velasquez S.L."/>
            <person name="Kruys A."/>
            <person name="Hutchinson M.I."/>
            <person name="Powell A.J."/>
            <person name="Barry K."/>
            <person name="Miller A.N."/>
            <person name="Grigoriev I.V."/>
            <person name="Debuchy R."/>
            <person name="Gladieux P."/>
            <person name="Thoren M.H."/>
            <person name="Johannesson H."/>
        </authorList>
    </citation>
    <scope>NUCLEOTIDE SEQUENCE</scope>
    <source>
        <strain evidence="1">CBS 757.83</strain>
    </source>
</reference>
<proteinExistence type="predicted"/>
<evidence type="ECO:0000313" key="2">
    <source>
        <dbReference type="Proteomes" id="UP001305647"/>
    </source>
</evidence>
<protein>
    <submittedName>
        <fullName evidence="1">Uncharacterized protein</fullName>
    </submittedName>
</protein>
<organism evidence="1 2">
    <name type="scientific">Parathielavia hyrcaniae</name>
    <dbReference type="NCBI Taxonomy" id="113614"/>
    <lineage>
        <taxon>Eukaryota</taxon>
        <taxon>Fungi</taxon>
        <taxon>Dikarya</taxon>
        <taxon>Ascomycota</taxon>
        <taxon>Pezizomycotina</taxon>
        <taxon>Sordariomycetes</taxon>
        <taxon>Sordariomycetidae</taxon>
        <taxon>Sordariales</taxon>
        <taxon>Chaetomiaceae</taxon>
        <taxon>Parathielavia</taxon>
    </lineage>
</organism>
<name>A0AAN6PXU6_9PEZI</name>
<dbReference type="EMBL" id="MU863646">
    <property type="protein sequence ID" value="KAK4099773.1"/>
    <property type="molecule type" value="Genomic_DNA"/>
</dbReference>